<dbReference type="PANTHER" id="PTHR11373">
    <property type="entry name" value="DEOXYNUCLEOSIDE TRIPHOSPHATE TRIPHOSPHOHYDROLASE"/>
    <property type="match status" value="1"/>
</dbReference>
<dbReference type="STRING" id="632335.Calkr_0629"/>
<dbReference type="AlphaFoldDB" id="E4SA95"/>
<dbReference type="HOGENOM" id="CLU_026821_3_0_9"/>
<dbReference type="eggNOG" id="COG1078">
    <property type="taxonomic scope" value="Bacteria"/>
</dbReference>
<dbReference type="SMART" id="SM00471">
    <property type="entry name" value="HDc"/>
    <property type="match status" value="1"/>
</dbReference>
<dbReference type="Pfam" id="PF01966">
    <property type="entry name" value="HD"/>
    <property type="match status" value="1"/>
</dbReference>
<dbReference type="InterPro" id="IPR003607">
    <property type="entry name" value="HD/PDEase_dom"/>
</dbReference>
<dbReference type="RefSeq" id="WP_013432005.1">
    <property type="nucleotide sequence ID" value="NC_014721.1"/>
</dbReference>
<dbReference type="Gene3D" id="1.10.3210.10">
    <property type="entry name" value="Hypothetical protein af1432"/>
    <property type="match status" value="1"/>
</dbReference>
<sequence length="510" mass="59870">MEKFKENVISIYDNLYGYIKFEKEIYENIINNPYFLRLHSIRQMGLTSYVFPDALHTRFSHSIGVYNIVKKIINSQEKNYSGVYNLDEKDKLYIEMSALLHDIGHFPLSHTLETALKKFYEKFELKKDENIEKEIVTTSVKDYINPLKKRDKIKTFKNDTKLHEEMAEYVICFTSIGEELKKLGLDIARIVGGIKGETSGIGDVEPKDQISTLTRNLIHSQLDADRIDYLLRDAVFSGVRSGIFDLDKLLEEIRYNEEGKYGVNIPGIRVVEQFFLSRYAAYSQVVFNRKVHAWEFMASDFYYRLLEMKINGELPKTIEIYSFEELKNLLKTESVKFLNFTDHFFFKIVENVLDSNLPDYTVNIYAKLINERKPLKIVYVVEELCNDKKEVEDKFNNSIVSYFRDEENKRKLAEKAGVKPEDIIIGEEPLKVTIFEREKDPIAVFNRNNVVYNNISDCEFSILKLFAEKVLYIDRIFTFDEDKQRKIQGCLKNVLPPQLQKEFKDYLISS</sequence>
<dbReference type="SUPFAM" id="SSF109604">
    <property type="entry name" value="HD-domain/PDEase-like"/>
    <property type="match status" value="1"/>
</dbReference>
<dbReference type="CDD" id="cd00077">
    <property type="entry name" value="HDc"/>
    <property type="match status" value="1"/>
</dbReference>
<keyword evidence="2" id="KW-0378">Hydrolase</keyword>
<evidence type="ECO:0000259" key="1">
    <source>
        <dbReference type="SMART" id="SM00471"/>
    </source>
</evidence>
<protein>
    <submittedName>
        <fullName evidence="2">Metal dependent phosphohydrolase</fullName>
    </submittedName>
</protein>
<dbReference type="Proteomes" id="UP000009256">
    <property type="component" value="Chromosome"/>
</dbReference>
<reference evidence="2 3" key="2">
    <citation type="journal article" date="2011" name="J. Bacteriol.">
        <title>Complete genome sequences for the anaerobic, extremely thermophilic plant biomass-degrading bacteria Caldicellulosiruptor hydrothermalis, Caldicellulosiruptor kristjanssonii, Caldicellulosiruptor kronotskyensis, Caldicellulosiruptor owensenis, and Caldicellulosiruptor lactoaceticus.</title>
        <authorList>
            <person name="Blumer-Schuette S.E."/>
            <person name="Ozdemir I."/>
            <person name="Mistry D."/>
            <person name="Lucas S."/>
            <person name="Lapidus A."/>
            <person name="Cheng J.F."/>
            <person name="Goodwin L.A."/>
            <person name="Pitluck S."/>
            <person name="Land M.L."/>
            <person name="Hauser L.J."/>
            <person name="Woyke T."/>
            <person name="Mikhailova N."/>
            <person name="Pati A."/>
            <person name="Kyrpides N.C."/>
            <person name="Ivanova N."/>
            <person name="Detter J.C."/>
            <person name="Walston-Davenport K."/>
            <person name="Han S."/>
            <person name="Adams M.W."/>
            <person name="Kelly R.M."/>
        </authorList>
    </citation>
    <scope>NUCLEOTIDE SEQUENCE [LARGE SCALE GENOMIC DNA]</scope>
    <source>
        <strain evidence="3">ATCC 700853 / DSM 12137 / I77R1B</strain>
    </source>
</reference>
<dbReference type="KEGG" id="cki:Calkr_0629"/>
<organism evidence="2 3">
    <name type="scientific">Caldicellulosiruptor acetigenus (strain ATCC 700853 / DSM 12137 / I77R1B)</name>
    <name type="common">Caldicellulosiruptor kristjanssonii</name>
    <dbReference type="NCBI Taxonomy" id="632335"/>
    <lineage>
        <taxon>Bacteria</taxon>
        <taxon>Bacillati</taxon>
        <taxon>Bacillota</taxon>
        <taxon>Bacillota incertae sedis</taxon>
        <taxon>Caldicellulosiruptorales</taxon>
        <taxon>Caldicellulosiruptoraceae</taxon>
        <taxon>Caldicellulosiruptor</taxon>
    </lineage>
</organism>
<dbReference type="PANTHER" id="PTHR11373:SF4">
    <property type="entry name" value="DEOXYNUCLEOSIDE TRIPHOSPHATE TRIPHOSPHOHYDROLASE SAMHD1"/>
    <property type="match status" value="1"/>
</dbReference>
<dbReference type="OrthoDB" id="1714332at2"/>
<accession>E4SA95</accession>
<name>E4SA95_CALA7</name>
<evidence type="ECO:0000313" key="3">
    <source>
        <dbReference type="Proteomes" id="UP000009256"/>
    </source>
</evidence>
<proteinExistence type="predicted"/>
<keyword evidence="3" id="KW-1185">Reference proteome</keyword>
<gene>
    <name evidence="2" type="ordered locus">Calkr_0629</name>
</gene>
<dbReference type="InterPro" id="IPR006674">
    <property type="entry name" value="HD_domain"/>
</dbReference>
<feature type="domain" description="HD/PDEase" evidence="1">
    <location>
        <begin position="54"/>
        <end position="239"/>
    </location>
</feature>
<dbReference type="InterPro" id="IPR050135">
    <property type="entry name" value="dGTPase-like"/>
</dbReference>
<evidence type="ECO:0000313" key="2">
    <source>
        <dbReference type="EMBL" id="ADQ40172.1"/>
    </source>
</evidence>
<reference key="1">
    <citation type="submission" date="2010-11" db="EMBL/GenBank/DDBJ databases">
        <title>Complete sequence of chromosome of Caldicellulosiruptor kristjanssonii 177R1B.</title>
        <authorList>
            <consortium name="US DOE Joint Genome Institute"/>
            <person name="Lucas S."/>
            <person name="Copeland A."/>
            <person name="Lapidus A."/>
            <person name="Cheng J.-F."/>
            <person name="Bruce D."/>
            <person name="Goodwin L."/>
            <person name="Pitluck S."/>
            <person name="Davenport K."/>
            <person name="Detter J.C."/>
            <person name="Han C."/>
            <person name="Tapia R."/>
            <person name="Land M."/>
            <person name="Hauser L."/>
            <person name="Jeffries C."/>
            <person name="Kyrpides N."/>
            <person name="Ivanova N."/>
            <person name="Mikhailova N."/>
            <person name="Blumer-Schuette S.E."/>
            <person name="Kelly R.M."/>
            <person name="Woyke T."/>
        </authorList>
    </citation>
    <scope>NUCLEOTIDE SEQUENCE</scope>
    <source>
        <strain>177R1B</strain>
    </source>
</reference>
<dbReference type="GO" id="GO:0008832">
    <property type="term" value="F:dGTPase activity"/>
    <property type="evidence" value="ECO:0007669"/>
    <property type="project" value="TreeGrafter"/>
</dbReference>
<dbReference type="GO" id="GO:0006203">
    <property type="term" value="P:dGTP catabolic process"/>
    <property type="evidence" value="ECO:0007669"/>
    <property type="project" value="TreeGrafter"/>
</dbReference>
<dbReference type="EMBL" id="CP002326">
    <property type="protein sequence ID" value="ADQ40172.1"/>
    <property type="molecule type" value="Genomic_DNA"/>
</dbReference>